<accession>A0A016V8X8</accession>
<evidence type="ECO:0000313" key="2">
    <source>
        <dbReference type="Proteomes" id="UP000024635"/>
    </source>
</evidence>
<dbReference type="Proteomes" id="UP000024635">
    <property type="component" value="Unassembled WGS sequence"/>
</dbReference>
<comment type="caution">
    <text evidence="1">The sequence shown here is derived from an EMBL/GenBank/DDBJ whole genome shotgun (WGS) entry which is preliminary data.</text>
</comment>
<reference evidence="2" key="1">
    <citation type="journal article" date="2015" name="Nat. Genet.">
        <title>The genome and transcriptome of the zoonotic hookworm Ancylostoma ceylanicum identify infection-specific gene families.</title>
        <authorList>
            <person name="Schwarz E.M."/>
            <person name="Hu Y."/>
            <person name="Antoshechkin I."/>
            <person name="Miller M.M."/>
            <person name="Sternberg P.W."/>
            <person name="Aroian R.V."/>
        </authorList>
    </citation>
    <scope>NUCLEOTIDE SEQUENCE</scope>
    <source>
        <strain evidence="2">HY135</strain>
    </source>
</reference>
<protein>
    <submittedName>
        <fullName evidence="1">Uncharacterized protein</fullName>
    </submittedName>
</protein>
<sequence length="160" mass="18378">MHVAGRAPPRSRLQPSLVSFNMVPIMPHRRENIQGLRGWATILVVLFQFYPNFFANGYIGVDISSWRVEPGKTRTGVNTARRVHDDSSIFSAGREKKEVLTNYSRLSWTVTSFCLRNYPQPQKEKKNSIRNSGNVVTKQSRETTTLYFFVFIMQSSPFNS</sequence>
<evidence type="ECO:0000313" key="1">
    <source>
        <dbReference type="EMBL" id="EYC24089.1"/>
    </source>
</evidence>
<gene>
    <name evidence="1" type="primary">Acey_s0014.g2315</name>
    <name evidence="1" type="ORF">Y032_0014g2315</name>
</gene>
<dbReference type="AlphaFoldDB" id="A0A016V8X8"/>
<name>A0A016V8X8_9BILA</name>
<dbReference type="EMBL" id="JARK01001350">
    <property type="protein sequence ID" value="EYC24089.1"/>
    <property type="molecule type" value="Genomic_DNA"/>
</dbReference>
<keyword evidence="2" id="KW-1185">Reference proteome</keyword>
<dbReference type="OrthoDB" id="10061508at2759"/>
<proteinExistence type="predicted"/>
<organism evidence="1 2">
    <name type="scientific">Ancylostoma ceylanicum</name>
    <dbReference type="NCBI Taxonomy" id="53326"/>
    <lineage>
        <taxon>Eukaryota</taxon>
        <taxon>Metazoa</taxon>
        <taxon>Ecdysozoa</taxon>
        <taxon>Nematoda</taxon>
        <taxon>Chromadorea</taxon>
        <taxon>Rhabditida</taxon>
        <taxon>Rhabditina</taxon>
        <taxon>Rhabditomorpha</taxon>
        <taxon>Strongyloidea</taxon>
        <taxon>Ancylostomatidae</taxon>
        <taxon>Ancylostomatinae</taxon>
        <taxon>Ancylostoma</taxon>
    </lineage>
</organism>